<dbReference type="InterPro" id="IPR017900">
    <property type="entry name" value="4Fe4S_Fe_S_CS"/>
</dbReference>
<evidence type="ECO:0000256" key="3">
    <source>
        <dbReference type="ARBA" id="ARBA00023004"/>
    </source>
</evidence>
<accession>C5CI48</accession>
<feature type="domain" description="4Fe-4S ferredoxin-type" evidence="6">
    <location>
        <begin position="1"/>
        <end position="30"/>
    </location>
</feature>
<dbReference type="PANTHER" id="PTHR24960:SF79">
    <property type="entry name" value="PHOTOSYSTEM I IRON-SULFUR CENTER"/>
    <property type="match status" value="1"/>
</dbReference>
<dbReference type="STRING" id="521045.Kole_1125"/>
<dbReference type="SUPFAM" id="SSF54862">
    <property type="entry name" value="4Fe-4S ferredoxins"/>
    <property type="match status" value="1"/>
</dbReference>
<protein>
    <submittedName>
        <fullName evidence="7">4Fe-4S ferredoxin iron-sulfur binding domain protein</fullName>
    </submittedName>
</protein>
<name>C5CI48_KOSOT</name>
<keyword evidence="1" id="KW-0004">4Fe-4S</keyword>
<dbReference type="GO" id="GO:0046872">
    <property type="term" value="F:metal ion binding"/>
    <property type="evidence" value="ECO:0007669"/>
    <property type="project" value="UniProtKB-KW"/>
</dbReference>
<dbReference type="InterPro" id="IPR017896">
    <property type="entry name" value="4Fe4S_Fe-S-bd"/>
</dbReference>
<keyword evidence="4" id="KW-0411">Iron-sulfur</keyword>
<keyword evidence="2" id="KW-0479">Metal-binding</keyword>
<reference evidence="7 8" key="2">
    <citation type="journal article" date="2011" name="J. Bacteriol.">
        <title>Genome Sequence of Kosmotoga olearia Strain TBF 19.5.1, a Thermophilic Bacterium with a Wide Growth Temperature Range, Isolated from the Troll B Oil Platform in the North Sea.</title>
        <authorList>
            <person name="Swithers K.S."/>
            <person name="Dipippo J.L."/>
            <person name="Bruce D.C."/>
            <person name="Detter C."/>
            <person name="Tapia R."/>
            <person name="Han S."/>
            <person name="Goodwin L.A."/>
            <person name="Han J."/>
            <person name="Woyke T."/>
            <person name="Pitluck S."/>
            <person name="Pennacchio L."/>
            <person name="Nolan M."/>
            <person name="Mikhailova N."/>
            <person name="Land M.L."/>
            <person name="Nesbo C.L."/>
            <person name="Gogarten J.P."/>
            <person name="Noll K.M."/>
        </authorList>
    </citation>
    <scope>NUCLEOTIDE SEQUENCE [LARGE SCALE GENOMIC DNA]</scope>
    <source>
        <strain evidence="8">ATCC BAA-1733 / DSM 21960 / TBF 19.5.1</strain>
    </source>
</reference>
<dbReference type="HOGENOM" id="CLU_2356470_0_0_0"/>
<evidence type="ECO:0000256" key="2">
    <source>
        <dbReference type="ARBA" id="ARBA00022723"/>
    </source>
</evidence>
<evidence type="ECO:0000256" key="4">
    <source>
        <dbReference type="ARBA" id="ARBA00023014"/>
    </source>
</evidence>
<feature type="compositionally biased region" description="Gly residues" evidence="5">
    <location>
        <begin position="66"/>
        <end position="95"/>
    </location>
</feature>
<evidence type="ECO:0000256" key="1">
    <source>
        <dbReference type="ARBA" id="ARBA00022485"/>
    </source>
</evidence>
<feature type="domain" description="4Fe-4S ferredoxin-type" evidence="6">
    <location>
        <begin position="31"/>
        <end position="59"/>
    </location>
</feature>
<dbReference type="PROSITE" id="PS51379">
    <property type="entry name" value="4FE4S_FER_2"/>
    <property type="match status" value="2"/>
</dbReference>
<dbReference type="eggNOG" id="COG4231">
    <property type="taxonomic scope" value="Bacteria"/>
</dbReference>
<dbReference type="InterPro" id="IPR050157">
    <property type="entry name" value="PSI_iron-sulfur_center"/>
</dbReference>
<dbReference type="GO" id="GO:0051539">
    <property type="term" value="F:4 iron, 4 sulfur cluster binding"/>
    <property type="evidence" value="ECO:0007669"/>
    <property type="project" value="UniProtKB-KW"/>
</dbReference>
<feature type="region of interest" description="Disordered" evidence="5">
    <location>
        <begin position="60"/>
        <end position="95"/>
    </location>
</feature>
<dbReference type="OrthoDB" id="9803397at2"/>
<dbReference type="Pfam" id="PF12838">
    <property type="entry name" value="Fer4_7"/>
    <property type="match status" value="1"/>
</dbReference>
<keyword evidence="8" id="KW-1185">Reference proteome</keyword>
<keyword evidence="3" id="KW-0408">Iron</keyword>
<dbReference type="Gene3D" id="3.30.70.20">
    <property type="match status" value="1"/>
</dbReference>
<evidence type="ECO:0000313" key="8">
    <source>
        <dbReference type="Proteomes" id="UP000002382"/>
    </source>
</evidence>
<sequence>MPWVKENDCIGCGLCVQACPVENAIKMKDRKAVIDNSVCTRCGKCFDVCPKNAIHPNSENPFLRGRGIGGGGRGRGRSMGRGFGRGIGRGRGGAI</sequence>
<dbReference type="EMBL" id="CP001634">
    <property type="protein sequence ID" value="ACR79827.1"/>
    <property type="molecule type" value="Genomic_DNA"/>
</dbReference>
<dbReference type="Proteomes" id="UP000002382">
    <property type="component" value="Chromosome"/>
</dbReference>
<evidence type="ECO:0000259" key="6">
    <source>
        <dbReference type="PROSITE" id="PS51379"/>
    </source>
</evidence>
<proteinExistence type="predicted"/>
<organism evidence="7 8">
    <name type="scientific">Kosmotoga olearia (strain ATCC BAA-1733 / DSM 21960 / TBF 19.5.1)</name>
    <dbReference type="NCBI Taxonomy" id="521045"/>
    <lineage>
        <taxon>Bacteria</taxon>
        <taxon>Thermotogati</taxon>
        <taxon>Thermotogota</taxon>
        <taxon>Thermotogae</taxon>
        <taxon>Kosmotogales</taxon>
        <taxon>Kosmotogaceae</taxon>
        <taxon>Kosmotoga</taxon>
    </lineage>
</organism>
<dbReference type="KEGG" id="kol:Kole_1125"/>
<dbReference type="PROSITE" id="PS00198">
    <property type="entry name" value="4FE4S_FER_1"/>
    <property type="match status" value="2"/>
</dbReference>
<dbReference type="PANTHER" id="PTHR24960">
    <property type="entry name" value="PHOTOSYSTEM I IRON-SULFUR CENTER-RELATED"/>
    <property type="match status" value="1"/>
</dbReference>
<evidence type="ECO:0000256" key="5">
    <source>
        <dbReference type="SAM" id="MobiDB-lite"/>
    </source>
</evidence>
<gene>
    <name evidence="7" type="ordered locus">Kole_1125</name>
</gene>
<reference evidence="7 8" key="1">
    <citation type="submission" date="2009-06" db="EMBL/GenBank/DDBJ databases">
        <title>Complete sequence of Thermotogales bacterium TBF 19.5.1.</title>
        <authorList>
            <consortium name="US DOE Joint Genome Institute"/>
            <person name="Lucas S."/>
            <person name="Copeland A."/>
            <person name="Lapidus A."/>
            <person name="Glavina del Rio T."/>
            <person name="Tice H."/>
            <person name="Bruce D."/>
            <person name="Goodwin L."/>
            <person name="Pitluck S."/>
            <person name="Chertkov O."/>
            <person name="Brettin T."/>
            <person name="Detter J.C."/>
            <person name="Han C."/>
            <person name="Schmutz J."/>
            <person name="Larimer F."/>
            <person name="Land M."/>
            <person name="Hauser L."/>
            <person name="Kyrpides N."/>
            <person name="Ovchinnikova G."/>
            <person name="Noll K."/>
        </authorList>
    </citation>
    <scope>NUCLEOTIDE SEQUENCE [LARGE SCALE GENOMIC DNA]</scope>
    <source>
        <strain evidence="8">ATCC BAA-1733 / DSM 21960 / TBF 19.5.1</strain>
    </source>
</reference>
<dbReference type="AlphaFoldDB" id="C5CI48"/>
<dbReference type="RefSeq" id="WP_015868485.1">
    <property type="nucleotide sequence ID" value="NC_012785.1"/>
</dbReference>
<evidence type="ECO:0000313" key="7">
    <source>
        <dbReference type="EMBL" id="ACR79827.1"/>
    </source>
</evidence>